<evidence type="ECO:0000256" key="2">
    <source>
        <dbReference type="ARBA" id="ARBA00022475"/>
    </source>
</evidence>
<dbReference type="Pfam" id="PF13520">
    <property type="entry name" value="AA_permease_2"/>
    <property type="match status" value="1"/>
</dbReference>
<name>A0ABU4GLW9_9CLOT</name>
<keyword evidence="5 6" id="KW-0472">Membrane</keyword>
<dbReference type="Gene3D" id="1.20.1740.10">
    <property type="entry name" value="Amino acid/polyamine transporter I"/>
    <property type="match status" value="1"/>
</dbReference>
<feature type="transmembrane region" description="Helical" evidence="6">
    <location>
        <begin position="189"/>
        <end position="210"/>
    </location>
</feature>
<organism evidence="7 8">
    <name type="scientific">Clostridium boliviensis</name>
    <dbReference type="NCBI Taxonomy" id="318465"/>
    <lineage>
        <taxon>Bacteria</taxon>
        <taxon>Bacillati</taxon>
        <taxon>Bacillota</taxon>
        <taxon>Clostridia</taxon>
        <taxon>Eubacteriales</taxon>
        <taxon>Clostridiaceae</taxon>
        <taxon>Clostridium</taxon>
    </lineage>
</organism>
<reference evidence="7 8" key="1">
    <citation type="submission" date="2023-10" db="EMBL/GenBank/DDBJ databases">
        <title>A novel Glycoside Hydrolase 43-Like Enzyme from Clostrdium boliviensis is an Endo-xylanase, and a Candidate for Xylooligosaccharides Production from Different Xylan Substrates.</title>
        <authorList>
            <person name="Alvarez M.T."/>
            <person name="Rocabado-Villegas L.R."/>
            <person name="Salas-Veizaga D.M."/>
            <person name="Linares-Pasten J.A."/>
            <person name="Gudmundsdottir E.E."/>
            <person name="Hreggvidsson G.O."/>
            <person name="Adlercreutz P."/>
            <person name="Nordberg Karlsson E."/>
        </authorList>
    </citation>
    <scope>NUCLEOTIDE SEQUENCE [LARGE SCALE GENOMIC DNA]</scope>
    <source>
        <strain evidence="7 8">E-1</strain>
    </source>
</reference>
<evidence type="ECO:0000256" key="3">
    <source>
        <dbReference type="ARBA" id="ARBA00022692"/>
    </source>
</evidence>
<comment type="caution">
    <text evidence="7">The sequence shown here is derived from an EMBL/GenBank/DDBJ whole genome shotgun (WGS) entry which is preliminary data.</text>
</comment>
<dbReference type="PIRSF" id="PIRSF006060">
    <property type="entry name" value="AA_transporter"/>
    <property type="match status" value="1"/>
</dbReference>
<dbReference type="InterPro" id="IPR002293">
    <property type="entry name" value="AA/rel_permease1"/>
</dbReference>
<keyword evidence="4 6" id="KW-1133">Transmembrane helix</keyword>
<evidence type="ECO:0000313" key="7">
    <source>
        <dbReference type="EMBL" id="MDW2798608.1"/>
    </source>
</evidence>
<keyword evidence="8" id="KW-1185">Reference proteome</keyword>
<feature type="transmembrane region" description="Helical" evidence="6">
    <location>
        <begin position="347"/>
        <end position="364"/>
    </location>
</feature>
<accession>A0ABU4GLW9</accession>
<gene>
    <name evidence="7" type="ORF">RZO55_13575</name>
</gene>
<dbReference type="PANTHER" id="PTHR42770">
    <property type="entry name" value="AMINO ACID TRANSPORTER-RELATED"/>
    <property type="match status" value="1"/>
</dbReference>
<evidence type="ECO:0000256" key="1">
    <source>
        <dbReference type="ARBA" id="ARBA00004651"/>
    </source>
</evidence>
<evidence type="ECO:0000256" key="4">
    <source>
        <dbReference type="ARBA" id="ARBA00022989"/>
    </source>
</evidence>
<dbReference type="InterPro" id="IPR050367">
    <property type="entry name" value="APC_superfamily"/>
</dbReference>
<dbReference type="RefSeq" id="WP_318064824.1">
    <property type="nucleotide sequence ID" value="NZ_JAWONS010000216.1"/>
</dbReference>
<feature type="transmembrane region" description="Helical" evidence="6">
    <location>
        <begin position="384"/>
        <end position="403"/>
    </location>
</feature>
<feature type="transmembrane region" description="Helical" evidence="6">
    <location>
        <begin position="313"/>
        <end position="335"/>
    </location>
</feature>
<feature type="transmembrane region" description="Helical" evidence="6">
    <location>
        <begin position="222"/>
        <end position="248"/>
    </location>
</feature>
<proteinExistence type="predicted"/>
<feature type="transmembrane region" description="Helical" evidence="6">
    <location>
        <begin position="94"/>
        <end position="115"/>
    </location>
</feature>
<feature type="transmembrane region" description="Helical" evidence="6">
    <location>
        <begin position="15"/>
        <end position="37"/>
    </location>
</feature>
<dbReference type="PANTHER" id="PTHR42770:SF7">
    <property type="entry name" value="MEMBRANE PROTEIN"/>
    <property type="match status" value="1"/>
</dbReference>
<evidence type="ECO:0000256" key="5">
    <source>
        <dbReference type="ARBA" id="ARBA00023136"/>
    </source>
</evidence>
<keyword evidence="2" id="KW-1003">Cell membrane</keyword>
<comment type="subcellular location">
    <subcellularLocation>
        <location evidence="1">Cell membrane</location>
        <topology evidence="1">Multi-pass membrane protein</topology>
    </subcellularLocation>
</comment>
<feature type="transmembrane region" description="Helical" evidence="6">
    <location>
        <begin position="121"/>
        <end position="140"/>
    </location>
</feature>
<keyword evidence="3 6" id="KW-0812">Transmembrane</keyword>
<sequence>MENTSGKGTLGFRELLSLAVGQVIGAGVVTLVGQAIGVTGRSIWLAYIFAVVLGLCIIFPYIMLSSMIRVNGGNYTFVATILGERWGGMYGMAFTLNSFACGMFGLGLGTYLNALIPSVNIKLTAVIAITLFWIANMLGVKFMAKIQNVMSVCLLVGLAVFIVVGLFNLRPGTFDFSSPEFFTDGASGFFNGTLLLVFSCTGQSFIVAFSKEAKNPRRDVPFAITAASGVILVVYVLIAIVASGVLPIDQVAGKPLTLAAGQILSRPLYYAFIIGGPIMALATTLNSSFTVFSRPFHQMARDGWFSKKMAVTNSLGAPYILLTVIYIISVVPVLLNFSISTITSNSILISRISDVVAIVAVICLPKRIPDAWENRYFKISKPAFYAIMTFCLCVTLFVIGLSLRNLTPTLVIVTVVLITLFFIYSTFRQKSGKVQMEKSYELQ</sequence>
<feature type="transmembrane region" description="Helical" evidence="6">
    <location>
        <begin position="152"/>
        <end position="169"/>
    </location>
</feature>
<feature type="transmembrane region" description="Helical" evidence="6">
    <location>
        <begin position="268"/>
        <end position="292"/>
    </location>
</feature>
<dbReference type="EMBL" id="JAWONS010000216">
    <property type="protein sequence ID" value="MDW2798608.1"/>
    <property type="molecule type" value="Genomic_DNA"/>
</dbReference>
<feature type="transmembrane region" description="Helical" evidence="6">
    <location>
        <begin position="43"/>
        <end position="64"/>
    </location>
</feature>
<evidence type="ECO:0000313" key="8">
    <source>
        <dbReference type="Proteomes" id="UP001276854"/>
    </source>
</evidence>
<protein>
    <submittedName>
        <fullName evidence="7">APC family permease</fullName>
    </submittedName>
</protein>
<dbReference type="Proteomes" id="UP001276854">
    <property type="component" value="Unassembled WGS sequence"/>
</dbReference>
<evidence type="ECO:0000256" key="6">
    <source>
        <dbReference type="SAM" id="Phobius"/>
    </source>
</evidence>
<feature type="transmembrane region" description="Helical" evidence="6">
    <location>
        <begin position="409"/>
        <end position="427"/>
    </location>
</feature>